<keyword evidence="2" id="KW-1185">Reference proteome</keyword>
<sequence>MQISPPVCQQAPSRGLSLKAWITVGALVTTVLVVALVTILVLILRGRSNVAHPHLLLRCTSADCVEFEVLLRNTLNTTVKPCEDFKAFVTSRWLPGYKVSNRVRWMRQWSVQAQWTRMMIDEIRHRRFSTSMMNLVANSYAACKGGASEQTEEKRMVFKQFLQNLSIPWPEMPVQTVDILDVLIKLCVKWNIPLWFNAKMLSDRTADGQKIIYIGPSDYAYSWSQIYKDMDSQAAHIYIEEYVKYFSSPLGPTHVKKKVNHFLVFNITKDIVSNLAGLCPRRSAKFTFESFAKRLGISADRLVSVTNKYFQPNESFLPTDVVIVRPAGTIDVARHFISSYGPSLIQSHLGWWVVQIFAPIINNMFFLLKYGSNSAADENRPIYCQIHTGHSFKLLVLANHIALRFPISVRQNVDLVLNNVRDEAANFFETSTPSLRKNKRIARKLRSMKIELWPKPEYLSKKFLEKIYARRKPYHRHALEHWIAERKANGELLGSDAYFESTRLADSFSDEPFVYDHVLNTATLSIAAAHAPFYYNDVVDAVNYGGLGAAFLKTVLQGIDEGEGLGNTSGPYWENTTMAKSDDSCAYNRNVSHPIKHNDQLSNISDYSPETFFFITYCHTQSLLKPWFDCNDELRGVKSFVTAFSCPRGSGMHPIIPV</sequence>
<accession>A0ACB8C993</accession>
<reference evidence="1" key="1">
    <citation type="submission" date="2020-05" db="EMBL/GenBank/DDBJ databases">
        <title>Large-scale comparative analyses of tick genomes elucidate their genetic diversity and vector capacities.</title>
        <authorList>
            <person name="Jia N."/>
            <person name="Wang J."/>
            <person name="Shi W."/>
            <person name="Du L."/>
            <person name="Sun Y."/>
            <person name="Zhan W."/>
            <person name="Jiang J."/>
            <person name="Wang Q."/>
            <person name="Zhang B."/>
            <person name="Ji P."/>
            <person name="Sakyi L.B."/>
            <person name="Cui X."/>
            <person name="Yuan T."/>
            <person name="Jiang B."/>
            <person name="Yang W."/>
            <person name="Lam T.T.-Y."/>
            <person name="Chang Q."/>
            <person name="Ding S."/>
            <person name="Wang X."/>
            <person name="Zhu J."/>
            <person name="Ruan X."/>
            <person name="Zhao L."/>
            <person name="Wei J."/>
            <person name="Que T."/>
            <person name="Du C."/>
            <person name="Cheng J."/>
            <person name="Dai P."/>
            <person name="Han X."/>
            <person name="Huang E."/>
            <person name="Gao Y."/>
            <person name="Liu J."/>
            <person name="Shao H."/>
            <person name="Ye R."/>
            <person name="Li L."/>
            <person name="Wei W."/>
            <person name="Wang X."/>
            <person name="Wang C."/>
            <person name="Yang T."/>
            <person name="Huo Q."/>
            <person name="Li W."/>
            <person name="Guo W."/>
            <person name="Chen H."/>
            <person name="Zhou L."/>
            <person name="Ni X."/>
            <person name="Tian J."/>
            <person name="Zhou Y."/>
            <person name="Sheng Y."/>
            <person name="Liu T."/>
            <person name="Pan Y."/>
            <person name="Xia L."/>
            <person name="Li J."/>
            <person name="Zhao F."/>
            <person name="Cao W."/>
        </authorList>
    </citation>
    <scope>NUCLEOTIDE SEQUENCE</scope>
    <source>
        <strain evidence="1">Dsil-2018</strain>
    </source>
</reference>
<dbReference type="EMBL" id="CM023477">
    <property type="protein sequence ID" value="KAH7937501.1"/>
    <property type="molecule type" value="Genomic_DNA"/>
</dbReference>
<evidence type="ECO:0000313" key="2">
    <source>
        <dbReference type="Proteomes" id="UP000821865"/>
    </source>
</evidence>
<comment type="caution">
    <text evidence="1">The sequence shown here is derived from an EMBL/GenBank/DDBJ whole genome shotgun (WGS) entry which is preliminary data.</text>
</comment>
<protein>
    <submittedName>
        <fullName evidence="1">Uncharacterized protein</fullName>
    </submittedName>
</protein>
<name>A0ACB8C993_DERSI</name>
<evidence type="ECO:0000313" key="1">
    <source>
        <dbReference type="EMBL" id="KAH7937501.1"/>
    </source>
</evidence>
<proteinExistence type="predicted"/>
<organism evidence="1 2">
    <name type="scientific">Dermacentor silvarum</name>
    <name type="common">Tick</name>
    <dbReference type="NCBI Taxonomy" id="543639"/>
    <lineage>
        <taxon>Eukaryota</taxon>
        <taxon>Metazoa</taxon>
        <taxon>Ecdysozoa</taxon>
        <taxon>Arthropoda</taxon>
        <taxon>Chelicerata</taxon>
        <taxon>Arachnida</taxon>
        <taxon>Acari</taxon>
        <taxon>Parasitiformes</taxon>
        <taxon>Ixodida</taxon>
        <taxon>Ixodoidea</taxon>
        <taxon>Ixodidae</taxon>
        <taxon>Rhipicephalinae</taxon>
        <taxon>Dermacentor</taxon>
    </lineage>
</organism>
<dbReference type="Proteomes" id="UP000821865">
    <property type="component" value="Chromosome 8"/>
</dbReference>
<gene>
    <name evidence="1" type="ORF">HPB49_012745</name>
</gene>